<dbReference type="AlphaFoldDB" id="A0A645EBS1"/>
<reference evidence="1" key="1">
    <citation type="submission" date="2019-08" db="EMBL/GenBank/DDBJ databases">
        <authorList>
            <person name="Kucharzyk K."/>
            <person name="Murdoch R.W."/>
            <person name="Higgins S."/>
            <person name="Loffler F."/>
        </authorList>
    </citation>
    <scope>NUCLEOTIDE SEQUENCE</scope>
</reference>
<sequence>MPPKSPCNFDPSPKPTSRFFHAGHPRLMCAFPYTSWRSERESREKSCCLKVLFSSPTPLPPRLTSFPSNSTVVAGFRAAISKPEPMMELTAFPTLEAHSVPAIRRRRRHKSAIRFIYTPPHSYVFLIIPYICPIAERKVSQSYGTFSRFPCKSL</sequence>
<gene>
    <name evidence="1" type="ORF">SDC9_146618</name>
</gene>
<name>A0A645EBS1_9ZZZZ</name>
<accession>A0A645EBS1</accession>
<evidence type="ECO:0000313" key="1">
    <source>
        <dbReference type="EMBL" id="MPM99427.1"/>
    </source>
</evidence>
<dbReference type="EMBL" id="VSSQ01045515">
    <property type="protein sequence ID" value="MPM99427.1"/>
    <property type="molecule type" value="Genomic_DNA"/>
</dbReference>
<protein>
    <submittedName>
        <fullName evidence="1">Uncharacterized protein</fullName>
    </submittedName>
</protein>
<organism evidence="1">
    <name type="scientific">bioreactor metagenome</name>
    <dbReference type="NCBI Taxonomy" id="1076179"/>
    <lineage>
        <taxon>unclassified sequences</taxon>
        <taxon>metagenomes</taxon>
        <taxon>ecological metagenomes</taxon>
    </lineage>
</organism>
<comment type="caution">
    <text evidence="1">The sequence shown here is derived from an EMBL/GenBank/DDBJ whole genome shotgun (WGS) entry which is preliminary data.</text>
</comment>
<proteinExistence type="predicted"/>